<dbReference type="InterPro" id="IPR000792">
    <property type="entry name" value="Tscrpt_reg_LuxR_C"/>
</dbReference>
<dbReference type="Pfam" id="PF00196">
    <property type="entry name" value="GerE"/>
    <property type="match status" value="1"/>
</dbReference>
<dbReference type="GO" id="GO:0003677">
    <property type="term" value="F:DNA binding"/>
    <property type="evidence" value="ECO:0007669"/>
    <property type="project" value="InterPro"/>
</dbReference>
<accession>A0A3D9ZTA3</accession>
<sequence>MPHAPGTGVADRAAGEPAGTAPDDAVAGARALLASPGLVVLTGAPGAGRSTALRDLAAAFRGPVFAGGGLAMLQDVPALALSRAVRVRLPAHDVALLAEAVRSRVRSGLLVVDDLQWADPATIAAVAALGAHTRAVVALRTPHRLPAEAVSALRAASSGWLALPPLSVEAATELARRVAPALGEAAVADVVHRAGGIPLAVTALARHAGSGRPAAGSRGPDATDAFPALVAVDVPEVDQVAYAVAEALADLTRPARTAMAALGLLGRPASPALLGAGVEELRAAGLVVPVPSAGGLALDVMGASGAGNLGPAASNPPPSGFAAGGSARNGASVPAAGEFVTGPEGGAAVRQGALVPPAGEFVAGPAGGAAAQEGALVPAAGEFAVGREGGVAAQEGALVARAGELAAGPKGDAAAQEGALVPPAGELAAGPEGDAAAPDGRQVVTAGGLEPARDVSEPGDTPAGGSARSWSPAQLERSGDGSPQGADGGRVVAAATPGGAPAVNAADGGRDISAQARVVAQSGEVITQAGDAADGAQVSGGVSAAAFGPEDNAPLNGPPGADLVAPASPYLAEVAAGMLDADARAALHRRLAELTPDREAARHLAAAGDHAAAAARAVTAAARASTAGERAELLLLACDLPGARPTEATRVGAAAAALEAGRPRAAVRALAAAGPLGVDAAVLRAEALLQLGDLAGARAAAAPVPDDAPESVRAGRDRVLLLARLATDPAGALDAAARLGDPPAHAGLRAAVAAVRAAGRVPGWEYGLASAAEAAAVAGDPLATRWSAWLLVETLAADGRLTEAAATAERAAVACAADLAYSWQARFLAAALWCVALRGDPAGTPVDDVVRRAADLTDRTVPALARAYAVAAASLVEADGGLLAPARARLAAAAPAPAAAALLDWVGREAAWLDGQPDLAAQPDAGAGAPPLVDGLRRITARWAAYDGAVGDRDPAELDATDVASAGLPAVRETLAAWSGTGGFDRAAAAWHDLVVREEVRCLLAAGVHENDPERAVSALLAAERLAEAAGLVVLLGRARRALRRHSVRRETRGPRSGSELTERERDVLRLVARGEPSRRIAGQLGISAETVETHIRAGMRKLGARTRTAAAAMALEQLR</sequence>
<organism evidence="3 4">
    <name type="scientific">Asanoa ferruginea</name>
    <dbReference type="NCBI Taxonomy" id="53367"/>
    <lineage>
        <taxon>Bacteria</taxon>
        <taxon>Bacillati</taxon>
        <taxon>Actinomycetota</taxon>
        <taxon>Actinomycetes</taxon>
        <taxon>Micromonosporales</taxon>
        <taxon>Micromonosporaceae</taxon>
        <taxon>Asanoa</taxon>
    </lineage>
</organism>
<dbReference type="RefSeq" id="WP_116072282.1">
    <property type="nucleotide sequence ID" value="NZ_BONB01000011.1"/>
</dbReference>
<gene>
    <name evidence="3" type="ORF">DFJ67_6674</name>
</gene>
<dbReference type="EMBL" id="QUMQ01000001">
    <property type="protein sequence ID" value="REG00619.1"/>
    <property type="molecule type" value="Genomic_DNA"/>
</dbReference>
<protein>
    <submittedName>
        <fullName evidence="3">Regulatory LuxR family protein</fullName>
    </submittedName>
</protein>
<dbReference type="SUPFAM" id="SSF46894">
    <property type="entry name" value="C-terminal effector domain of the bipartite response regulators"/>
    <property type="match status" value="1"/>
</dbReference>
<comment type="caution">
    <text evidence="3">The sequence shown here is derived from an EMBL/GenBank/DDBJ whole genome shotgun (WGS) entry which is preliminary data.</text>
</comment>
<dbReference type="GO" id="GO:0006355">
    <property type="term" value="P:regulation of DNA-templated transcription"/>
    <property type="evidence" value="ECO:0007669"/>
    <property type="project" value="InterPro"/>
</dbReference>
<dbReference type="CDD" id="cd06170">
    <property type="entry name" value="LuxR_C_like"/>
    <property type="match status" value="1"/>
</dbReference>
<dbReference type="PRINTS" id="PR00038">
    <property type="entry name" value="HTHLUXR"/>
</dbReference>
<dbReference type="SUPFAM" id="SSF52540">
    <property type="entry name" value="P-loop containing nucleoside triphosphate hydrolases"/>
    <property type="match status" value="1"/>
</dbReference>
<evidence type="ECO:0000259" key="2">
    <source>
        <dbReference type="PROSITE" id="PS50043"/>
    </source>
</evidence>
<reference evidence="3 4" key="1">
    <citation type="submission" date="2018-08" db="EMBL/GenBank/DDBJ databases">
        <title>Sequencing the genomes of 1000 actinobacteria strains.</title>
        <authorList>
            <person name="Klenk H.-P."/>
        </authorList>
    </citation>
    <scope>NUCLEOTIDE SEQUENCE [LARGE SCALE GENOMIC DNA]</scope>
    <source>
        <strain evidence="3 4">DSM 44099</strain>
    </source>
</reference>
<name>A0A3D9ZTA3_9ACTN</name>
<dbReference type="Gene3D" id="1.10.10.10">
    <property type="entry name" value="Winged helix-like DNA-binding domain superfamily/Winged helix DNA-binding domain"/>
    <property type="match status" value="1"/>
</dbReference>
<dbReference type="SMART" id="SM00421">
    <property type="entry name" value="HTH_LUXR"/>
    <property type="match status" value="1"/>
</dbReference>
<dbReference type="InterPro" id="IPR016032">
    <property type="entry name" value="Sig_transdc_resp-reg_C-effctor"/>
</dbReference>
<evidence type="ECO:0000313" key="3">
    <source>
        <dbReference type="EMBL" id="REG00619.1"/>
    </source>
</evidence>
<dbReference type="Proteomes" id="UP000256913">
    <property type="component" value="Unassembled WGS sequence"/>
</dbReference>
<keyword evidence="4" id="KW-1185">Reference proteome</keyword>
<dbReference type="AlphaFoldDB" id="A0A3D9ZTA3"/>
<dbReference type="InterPro" id="IPR036388">
    <property type="entry name" value="WH-like_DNA-bd_sf"/>
</dbReference>
<dbReference type="InterPro" id="IPR027417">
    <property type="entry name" value="P-loop_NTPase"/>
</dbReference>
<evidence type="ECO:0000256" key="1">
    <source>
        <dbReference type="SAM" id="MobiDB-lite"/>
    </source>
</evidence>
<proteinExistence type="predicted"/>
<feature type="domain" description="HTH luxR-type" evidence="2">
    <location>
        <begin position="1054"/>
        <end position="1119"/>
    </location>
</feature>
<feature type="region of interest" description="Disordered" evidence="1">
    <location>
        <begin position="449"/>
        <end position="495"/>
    </location>
</feature>
<dbReference type="PROSITE" id="PS50043">
    <property type="entry name" value="HTH_LUXR_2"/>
    <property type="match status" value="1"/>
</dbReference>
<evidence type="ECO:0000313" key="4">
    <source>
        <dbReference type="Proteomes" id="UP000256913"/>
    </source>
</evidence>
<feature type="region of interest" description="Disordered" evidence="1">
    <location>
        <begin position="1"/>
        <end position="22"/>
    </location>
</feature>
<dbReference type="OrthoDB" id="3324565at2"/>